<dbReference type="CDD" id="cd06558">
    <property type="entry name" value="crotonase-like"/>
    <property type="match status" value="1"/>
</dbReference>
<dbReference type="SUPFAM" id="SSF52096">
    <property type="entry name" value="ClpP/crotonase"/>
    <property type="match status" value="1"/>
</dbReference>
<name>A0ABU5YZZ0_9MYCO</name>
<evidence type="ECO:0000313" key="2">
    <source>
        <dbReference type="EMBL" id="MEB3070722.1"/>
    </source>
</evidence>
<protein>
    <submittedName>
        <fullName evidence="2">Enoyl-CoA hydratase/isomerase family protein</fullName>
    </submittedName>
</protein>
<evidence type="ECO:0000256" key="1">
    <source>
        <dbReference type="ARBA" id="ARBA00023098"/>
    </source>
</evidence>
<evidence type="ECO:0000313" key="3">
    <source>
        <dbReference type="Proteomes" id="UP001299283"/>
    </source>
</evidence>
<dbReference type="InterPro" id="IPR001753">
    <property type="entry name" value="Enoyl-CoA_hydra/iso"/>
</dbReference>
<proteinExistence type="predicted"/>
<dbReference type="PANTHER" id="PTHR11941">
    <property type="entry name" value="ENOYL-COA HYDRATASE-RELATED"/>
    <property type="match status" value="1"/>
</dbReference>
<accession>A0ABU5YZZ0</accession>
<dbReference type="RefSeq" id="WP_329779647.1">
    <property type="nucleotide sequence ID" value="NZ_JAYJJQ010000016.1"/>
</dbReference>
<keyword evidence="3" id="KW-1185">Reference proteome</keyword>
<comment type="caution">
    <text evidence="2">The sequence shown here is derived from an EMBL/GenBank/DDBJ whole genome shotgun (WGS) entry which is preliminary data.</text>
</comment>
<dbReference type="Proteomes" id="UP001299283">
    <property type="component" value="Unassembled WGS sequence"/>
</dbReference>
<dbReference type="PANTHER" id="PTHR11941:SF133">
    <property type="entry name" value="1,2-EPOXYPHENYLACETYL-COA ISOMERASE"/>
    <property type="match status" value="1"/>
</dbReference>
<dbReference type="Gene3D" id="3.90.226.10">
    <property type="entry name" value="2-enoyl-CoA Hydratase, Chain A, domain 1"/>
    <property type="match status" value="1"/>
</dbReference>
<dbReference type="EMBL" id="JAYJJQ010000016">
    <property type="protein sequence ID" value="MEB3070722.1"/>
    <property type="molecule type" value="Genomic_DNA"/>
</dbReference>
<organism evidence="2 3">
    <name type="scientific">[Mycobacterium] vasticus</name>
    <dbReference type="NCBI Taxonomy" id="2875777"/>
    <lineage>
        <taxon>Bacteria</taxon>
        <taxon>Bacillati</taxon>
        <taxon>Actinomycetota</taxon>
        <taxon>Actinomycetes</taxon>
        <taxon>Mycobacteriales</taxon>
        <taxon>Mycobacteriaceae</taxon>
        <taxon>Mycolicibacter</taxon>
    </lineage>
</organism>
<reference evidence="2 3" key="1">
    <citation type="submission" date="2023-12" db="EMBL/GenBank/DDBJ databases">
        <title>Description of new species of Mycobacterium terrae complex isolated from sewage at the Sao Paulo Zoological Park Foundation in Brazil.</title>
        <authorList>
            <person name="Romagnoli C.L."/>
            <person name="Conceicao E.C."/>
            <person name="Machado E."/>
            <person name="Barreto L.B.P.F."/>
            <person name="Sharma A."/>
            <person name="Silva N.M."/>
            <person name="Marques L.E."/>
            <person name="Juliana M.A."/>
            <person name="Lourenco M.C.S."/>
            <person name="Digiampietri L.A."/>
            <person name="Suffys P.N."/>
            <person name="Viana-Niero C."/>
        </authorList>
    </citation>
    <scope>NUCLEOTIDE SEQUENCE [LARGE SCALE GENOMIC DNA]</scope>
    <source>
        <strain evidence="2 3">MYC017</strain>
    </source>
</reference>
<keyword evidence="1" id="KW-0443">Lipid metabolism</keyword>
<dbReference type="Pfam" id="PF00378">
    <property type="entry name" value="ECH_1"/>
    <property type="match status" value="1"/>
</dbReference>
<dbReference type="InterPro" id="IPR029045">
    <property type="entry name" value="ClpP/crotonase-like_dom_sf"/>
</dbReference>
<sequence length="253" mass="26739">MGSQDNAVLVTLDFPEKRNALNADDAVDLVDVLRRASAQAVETQAAAVVLTGNGAFCSGGDLPYFAEVGATCSADEVRGTVYTKMQDVMRALRDCAVPTIAAIDGPAIGLGMDLALGCDMRFIGPQGYLMQGWARAGLIAGTGGVGFLARLAPQAFWSLTTEQHKVGMEAAVDSGLGEQGEPDAMTAALRRAGHIAEVMGSAVAGHYAALYRQARWPDESEFEASARIQGGLITSERFRKMAERVLGTARRDR</sequence>
<gene>
    <name evidence="2" type="ORF">K5L39_16165</name>
</gene>